<protein>
    <submittedName>
        <fullName evidence="1">Uncharacterized protein</fullName>
    </submittedName>
</protein>
<evidence type="ECO:0000313" key="2">
    <source>
        <dbReference type="Proteomes" id="UP001626550"/>
    </source>
</evidence>
<dbReference type="EMBL" id="JBJKFK010000244">
    <property type="protein sequence ID" value="KAL3318434.1"/>
    <property type="molecule type" value="Genomic_DNA"/>
</dbReference>
<accession>A0ABD2QFX1</accession>
<dbReference type="Proteomes" id="UP001626550">
    <property type="component" value="Unassembled WGS sequence"/>
</dbReference>
<organism evidence="1 2">
    <name type="scientific">Cichlidogyrus casuarinus</name>
    <dbReference type="NCBI Taxonomy" id="1844966"/>
    <lineage>
        <taxon>Eukaryota</taxon>
        <taxon>Metazoa</taxon>
        <taxon>Spiralia</taxon>
        <taxon>Lophotrochozoa</taxon>
        <taxon>Platyhelminthes</taxon>
        <taxon>Monogenea</taxon>
        <taxon>Monopisthocotylea</taxon>
        <taxon>Dactylogyridea</taxon>
        <taxon>Ancyrocephalidae</taxon>
        <taxon>Cichlidogyrus</taxon>
    </lineage>
</organism>
<proteinExistence type="predicted"/>
<name>A0ABD2QFX1_9PLAT</name>
<comment type="caution">
    <text evidence="1">The sequence shown here is derived from an EMBL/GenBank/DDBJ whole genome shotgun (WGS) entry which is preliminary data.</text>
</comment>
<sequence>MKPSALSFSALQLQRSPTKGACLTTLVYKSQQENFLGILEKAFSGNEPFRIFTHLQRSVRLGLLPELEADFYEELTTGKIDVRNLDTMTVMCGRDQIGCTLAQELQSLVAASSKSTADLLLVYLQPEAQEIVEEVHQSKRRRLTEDIGESHDPQLEFHSRKLALSSIPWLILCNFLLETNNLSLLKKLPALAERVSSDPFFDSCTSGLLEEKQGAQFYAQPRVQSRWIWLSLQRLRLRFDALTQSTLYLPSLDSPPLPYYDIAKIHTQVQTLKQLAQFYVQEHRAKRDKVSVVRGNALKRSRDDSLSCESMRLAEDAFLQCTAIYASYTNIVCLFLKCGLLRGPSLQQEEAKEVFLVAQYNYELFSDHLKPVEGEEVLRDRLTLTQSLLQSLFRPEDQFTGASLAQTIWRQHEDLQPQDPVFYPPKRVQSICALWQLPTLTRPDDHLRLFSLTIFLLLDAFMLQHCANQDETSLLHNDSSMRDCSRLSIGSNASFFCLSNTSDSSFCHAKKSKKRFCAKVISRSRVCNVHV</sequence>
<dbReference type="AlphaFoldDB" id="A0ABD2QFX1"/>
<keyword evidence="2" id="KW-1185">Reference proteome</keyword>
<reference evidence="1 2" key="1">
    <citation type="submission" date="2024-11" db="EMBL/GenBank/DDBJ databases">
        <title>Adaptive evolution of stress response genes in parasites aligns with host niche diversity.</title>
        <authorList>
            <person name="Hahn C."/>
            <person name="Resl P."/>
        </authorList>
    </citation>
    <scope>NUCLEOTIDE SEQUENCE [LARGE SCALE GENOMIC DNA]</scope>
    <source>
        <strain evidence="1">EGGRZ-B1_66</strain>
        <tissue evidence="1">Body</tissue>
    </source>
</reference>
<evidence type="ECO:0000313" key="1">
    <source>
        <dbReference type="EMBL" id="KAL3318434.1"/>
    </source>
</evidence>
<gene>
    <name evidence="1" type="ORF">Ciccas_002905</name>
</gene>